<dbReference type="InParanoid" id="A0A0C3E0P7"/>
<sequence length="227" mass="25701">MPHTNRKKNLQNSRPKPRIVHTKRQQIEDSDGWTHVIDAPRCSTPSKGKEWLHAGDFERNGASYINRTLAEVQKDFEHHSQQWEQNEACEGLKKALEEIEGKIKVNNVVVLGLGSLQGARREGRRTSFTQLAALRTMVKTMGMSSDHWNEILECIFQDPQFTDLDSEFLTSLGYVVVEDPQAIGKITVNTLVYAIHCYADVYMAVAEGPQPSIMVITDVDNFGRFNV</sequence>
<reference evidence="4" key="2">
    <citation type="submission" date="2015-01" db="EMBL/GenBank/DDBJ databases">
        <title>Evolutionary Origins and Diversification of the Mycorrhizal Mutualists.</title>
        <authorList>
            <consortium name="DOE Joint Genome Institute"/>
            <consortium name="Mycorrhizal Genomics Consortium"/>
            <person name="Kohler A."/>
            <person name="Kuo A."/>
            <person name="Nagy L.G."/>
            <person name="Floudas D."/>
            <person name="Copeland A."/>
            <person name="Barry K.W."/>
            <person name="Cichocki N."/>
            <person name="Veneault-Fourrey C."/>
            <person name="LaButti K."/>
            <person name="Lindquist E.A."/>
            <person name="Lipzen A."/>
            <person name="Lundell T."/>
            <person name="Morin E."/>
            <person name="Murat C."/>
            <person name="Riley R."/>
            <person name="Ohm R."/>
            <person name="Sun H."/>
            <person name="Tunlid A."/>
            <person name="Henrissat B."/>
            <person name="Grigoriev I.V."/>
            <person name="Hibbett D.S."/>
            <person name="Martin F."/>
        </authorList>
    </citation>
    <scope>NUCLEOTIDE SEQUENCE [LARGE SCALE GENOMIC DNA]</scope>
    <source>
        <strain evidence="4">Zn</strain>
    </source>
</reference>
<dbReference type="STRING" id="913774.A0A0C3E0P7"/>
<evidence type="ECO:0000313" key="4">
    <source>
        <dbReference type="Proteomes" id="UP000054321"/>
    </source>
</evidence>
<dbReference type="Pfam" id="PF07985">
    <property type="entry name" value="SRR1"/>
    <property type="match status" value="1"/>
</dbReference>
<gene>
    <name evidence="3" type="ORF">OIDMADRAFT_110862</name>
</gene>
<evidence type="ECO:0000256" key="1">
    <source>
        <dbReference type="SAM" id="MobiDB-lite"/>
    </source>
</evidence>
<dbReference type="PANTHER" id="PTHR42080">
    <property type="entry name" value="SRR1 DOMAIN-CONTAINING PROTEIN"/>
    <property type="match status" value="1"/>
</dbReference>
<keyword evidence="4" id="KW-1185">Reference proteome</keyword>
<organism evidence="3 4">
    <name type="scientific">Oidiodendron maius (strain Zn)</name>
    <dbReference type="NCBI Taxonomy" id="913774"/>
    <lineage>
        <taxon>Eukaryota</taxon>
        <taxon>Fungi</taxon>
        <taxon>Dikarya</taxon>
        <taxon>Ascomycota</taxon>
        <taxon>Pezizomycotina</taxon>
        <taxon>Leotiomycetes</taxon>
        <taxon>Leotiomycetes incertae sedis</taxon>
        <taxon>Myxotrichaceae</taxon>
        <taxon>Oidiodendron</taxon>
    </lineage>
</organism>
<feature type="region of interest" description="Disordered" evidence="1">
    <location>
        <begin position="1"/>
        <end position="31"/>
    </location>
</feature>
<protein>
    <recommendedName>
        <fullName evidence="2">SRR1-like domain-containing protein</fullName>
    </recommendedName>
</protein>
<dbReference type="OrthoDB" id="5318346at2759"/>
<proteinExistence type="predicted"/>
<reference evidence="3 4" key="1">
    <citation type="submission" date="2014-04" db="EMBL/GenBank/DDBJ databases">
        <authorList>
            <consortium name="DOE Joint Genome Institute"/>
            <person name="Kuo A."/>
            <person name="Martino E."/>
            <person name="Perotto S."/>
            <person name="Kohler A."/>
            <person name="Nagy L.G."/>
            <person name="Floudas D."/>
            <person name="Copeland A."/>
            <person name="Barry K.W."/>
            <person name="Cichocki N."/>
            <person name="Veneault-Fourrey C."/>
            <person name="LaButti K."/>
            <person name="Lindquist E.A."/>
            <person name="Lipzen A."/>
            <person name="Lundell T."/>
            <person name="Morin E."/>
            <person name="Murat C."/>
            <person name="Sun H."/>
            <person name="Tunlid A."/>
            <person name="Henrissat B."/>
            <person name="Grigoriev I.V."/>
            <person name="Hibbett D.S."/>
            <person name="Martin F."/>
            <person name="Nordberg H.P."/>
            <person name="Cantor M.N."/>
            <person name="Hua S.X."/>
        </authorList>
    </citation>
    <scope>NUCLEOTIDE SEQUENCE [LARGE SCALE GENOMIC DNA]</scope>
    <source>
        <strain evidence="3 4">Zn</strain>
    </source>
</reference>
<evidence type="ECO:0000259" key="2">
    <source>
        <dbReference type="Pfam" id="PF07985"/>
    </source>
</evidence>
<feature type="domain" description="SRR1-like" evidence="2">
    <location>
        <begin position="92"/>
        <end position="221"/>
    </location>
</feature>
<dbReference type="EMBL" id="KN832870">
    <property type="protein sequence ID" value="KIN07903.1"/>
    <property type="molecule type" value="Genomic_DNA"/>
</dbReference>
<feature type="compositionally biased region" description="Basic residues" evidence="1">
    <location>
        <begin position="1"/>
        <end position="24"/>
    </location>
</feature>
<accession>A0A0C3E0P7</accession>
<dbReference type="AlphaFoldDB" id="A0A0C3E0P7"/>
<dbReference type="InterPro" id="IPR012942">
    <property type="entry name" value="SRR1-like"/>
</dbReference>
<name>A0A0C3E0P7_OIDMZ</name>
<dbReference type="PANTHER" id="PTHR42080:SF1">
    <property type="entry name" value="SRR1-LIKE DOMAIN-CONTAINING PROTEIN"/>
    <property type="match status" value="1"/>
</dbReference>
<evidence type="ECO:0000313" key="3">
    <source>
        <dbReference type="EMBL" id="KIN07903.1"/>
    </source>
</evidence>
<dbReference type="HOGENOM" id="CLU_048152_1_0_1"/>
<dbReference type="Proteomes" id="UP000054321">
    <property type="component" value="Unassembled WGS sequence"/>
</dbReference>